<comment type="caution">
    <text evidence="1">The sequence shown here is derived from an EMBL/GenBank/DDBJ whole genome shotgun (WGS) entry which is preliminary data.</text>
</comment>
<organism evidence="1 2">
    <name type="scientific">Pseudogemmobacter faecipullorum</name>
    <dbReference type="NCBI Taxonomy" id="2755041"/>
    <lineage>
        <taxon>Bacteria</taxon>
        <taxon>Pseudomonadati</taxon>
        <taxon>Pseudomonadota</taxon>
        <taxon>Alphaproteobacteria</taxon>
        <taxon>Rhodobacterales</taxon>
        <taxon>Paracoccaceae</taxon>
        <taxon>Pseudogemmobacter</taxon>
    </lineage>
</organism>
<gene>
    <name evidence="1" type="ORF">H0485_19150</name>
</gene>
<dbReference type="Proteomes" id="UP001198571">
    <property type="component" value="Unassembled WGS sequence"/>
</dbReference>
<dbReference type="RefSeq" id="WP_226937528.1">
    <property type="nucleotide sequence ID" value="NZ_JACDXX010000028.1"/>
</dbReference>
<dbReference type="EMBL" id="JACDXX010000028">
    <property type="protein sequence ID" value="MCB5412100.1"/>
    <property type="molecule type" value="Genomic_DNA"/>
</dbReference>
<accession>A0ABS8CTF8</accession>
<name>A0ABS8CTF8_9RHOB</name>
<protein>
    <submittedName>
        <fullName evidence="1">Uncharacterized protein</fullName>
    </submittedName>
</protein>
<evidence type="ECO:0000313" key="1">
    <source>
        <dbReference type="EMBL" id="MCB5412100.1"/>
    </source>
</evidence>
<reference evidence="1 2" key="1">
    <citation type="submission" date="2020-07" db="EMBL/GenBank/DDBJ databases">
        <title>Pseudogemmobacter sp. nov., isolated from poultry manure in Taiwan.</title>
        <authorList>
            <person name="Lin S.-Y."/>
            <person name="Tang Y.-S."/>
            <person name="Young C.-C."/>
        </authorList>
    </citation>
    <scope>NUCLEOTIDE SEQUENCE [LARGE SCALE GENOMIC DNA]</scope>
    <source>
        <strain evidence="1 2">CC-YST710</strain>
    </source>
</reference>
<sequence length="126" mass="14810">MKPKHYRTPTLDVIWHIRIYIERPNTKPYIHAFGYRDLQTLFNFICGYTSQPYDPNEGRALRSYPEEIASRWVAFQKANPDCKMDLEVTPIELGVSPKARPEQIQKDRQRLASLWSGGVLFFRPLI</sequence>
<proteinExistence type="predicted"/>
<evidence type="ECO:0000313" key="2">
    <source>
        <dbReference type="Proteomes" id="UP001198571"/>
    </source>
</evidence>
<keyword evidence="2" id="KW-1185">Reference proteome</keyword>